<reference evidence="8" key="1">
    <citation type="submission" date="2015-04" db="UniProtKB">
        <authorList>
            <consortium name="EnsemblPlants"/>
        </authorList>
    </citation>
    <scope>IDENTIFICATION</scope>
    <source>
        <strain evidence="8">SL10</strain>
    </source>
</reference>
<dbReference type="Gene3D" id="3.30.200.20">
    <property type="entry name" value="Phosphorylase Kinase, domain 1"/>
    <property type="match status" value="2"/>
</dbReference>
<dbReference type="PROSITE" id="PS50011">
    <property type="entry name" value="PROTEIN_KINASE_DOM"/>
    <property type="match status" value="2"/>
</dbReference>
<dbReference type="InterPro" id="IPR001245">
    <property type="entry name" value="Ser-Thr/Tyr_kinase_cat_dom"/>
</dbReference>
<dbReference type="STRING" id="4536.A0A0E0J389"/>
<dbReference type="AlphaFoldDB" id="A0A0E0J389"/>
<keyword evidence="9" id="KW-1185">Reference proteome</keyword>
<accession>A0A0E0J389</accession>
<dbReference type="OMA" id="FFWRTEN"/>
<keyword evidence="1" id="KW-0723">Serine/threonine-protein kinase</keyword>
<evidence type="ECO:0000256" key="1">
    <source>
        <dbReference type="ARBA" id="ARBA00022527"/>
    </source>
</evidence>
<keyword evidence="3 6" id="KW-0547">Nucleotide-binding</keyword>
<dbReference type="Proteomes" id="UP000006591">
    <property type="component" value="Chromosome 11"/>
</dbReference>
<dbReference type="InterPro" id="IPR008271">
    <property type="entry name" value="Ser/Thr_kinase_AS"/>
</dbReference>
<dbReference type="Gramene" id="ONIVA11G16820.1">
    <property type="protein sequence ID" value="ONIVA11G16820.1"/>
    <property type="gene ID" value="ONIVA11G16820"/>
</dbReference>
<evidence type="ECO:0000259" key="7">
    <source>
        <dbReference type="PROSITE" id="PS50011"/>
    </source>
</evidence>
<feature type="domain" description="Protein kinase" evidence="7">
    <location>
        <begin position="35"/>
        <end position="288"/>
    </location>
</feature>
<evidence type="ECO:0000256" key="4">
    <source>
        <dbReference type="ARBA" id="ARBA00022777"/>
    </source>
</evidence>
<dbReference type="InterPro" id="IPR017441">
    <property type="entry name" value="Protein_kinase_ATP_BS"/>
</dbReference>
<keyword evidence="4" id="KW-0418">Kinase</keyword>
<name>A0A0E0J389_ORYNI</name>
<dbReference type="EnsemblPlants" id="ONIVA11G16820.1">
    <property type="protein sequence ID" value="ONIVA11G16820.1"/>
    <property type="gene ID" value="ONIVA11G16820"/>
</dbReference>
<dbReference type="GO" id="GO:0007166">
    <property type="term" value="P:cell surface receptor signaling pathway"/>
    <property type="evidence" value="ECO:0007669"/>
    <property type="project" value="InterPro"/>
</dbReference>
<dbReference type="Pfam" id="PF07714">
    <property type="entry name" value="PK_Tyr_Ser-Thr"/>
    <property type="match status" value="3"/>
</dbReference>
<evidence type="ECO:0000256" key="6">
    <source>
        <dbReference type="PROSITE-ProRule" id="PRU10141"/>
    </source>
</evidence>
<evidence type="ECO:0000313" key="8">
    <source>
        <dbReference type="EnsemblPlants" id="ONIVA11G16820.1"/>
    </source>
</evidence>
<dbReference type="SMART" id="SM00220">
    <property type="entry name" value="S_TKc"/>
    <property type="match status" value="1"/>
</dbReference>
<keyword evidence="5 6" id="KW-0067">ATP-binding</keyword>
<dbReference type="InterPro" id="IPR011009">
    <property type="entry name" value="Kinase-like_dom_sf"/>
</dbReference>
<reference evidence="8" key="2">
    <citation type="submission" date="2018-04" db="EMBL/GenBank/DDBJ databases">
        <title>OnivRS2 (Oryza nivara Reference Sequence Version 2).</title>
        <authorList>
            <person name="Zhang J."/>
            <person name="Kudrna D."/>
            <person name="Lee S."/>
            <person name="Talag J."/>
            <person name="Rajasekar S."/>
            <person name="Welchert J."/>
            <person name="Hsing Y.-I."/>
            <person name="Wing R.A."/>
        </authorList>
    </citation>
    <scope>NUCLEOTIDE SEQUENCE [LARGE SCALE GENOMIC DNA]</scope>
    <source>
        <strain evidence="8">SL10</strain>
    </source>
</reference>
<dbReference type="Gene3D" id="1.10.510.10">
    <property type="entry name" value="Transferase(Phosphotransferase) domain 1"/>
    <property type="match status" value="2"/>
</dbReference>
<protein>
    <recommendedName>
        <fullName evidence="7">Protein kinase domain-containing protein</fullName>
    </recommendedName>
</protein>
<proteinExistence type="predicted"/>
<feature type="binding site" evidence="6">
    <location>
        <position position="395"/>
    </location>
    <ligand>
        <name>ATP</name>
        <dbReference type="ChEBI" id="CHEBI:30616"/>
    </ligand>
</feature>
<feature type="binding site" evidence="6">
    <location>
        <position position="65"/>
    </location>
    <ligand>
        <name>ATP</name>
        <dbReference type="ChEBI" id="CHEBI:30616"/>
    </ligand>
</feature>
<dbReference type="PANTHER" id="PTHR27005:SF87">
    <property type="entry name" value="OS11G0556600 PROTEIN"/>
    <property type="match status" value="1"/>
</dbReference>
<evidence type="ECO:0000256" key="2">
    <source>
        <dbReference type="ARBA" id="ARBA00022679"/>
    </source>
</evidence>
<dbReference type="PROSITE" id="PS00108">
    <property type="entry name" value="PROTEIN_KINASE_ST"/>
    <property type="match status" value="1"/>
</dbReference>
<evidence type="ECO:0000256" key="3">
    <source>
        <dbReference type="ARBA" id="ARBA00022741"/>
    </source>
</evidence>
<organism evidence="8">
    <name type="scientific">Oryza nivara</name>
    <name type="common">Indian wild rice</name>
    <name type="synonym">Oryza sativa f. spontanea</name>
    <dbReference type="NCBI Taxonomy" id="4536"/>
    <lineage>
        <taxon>Eukaryota</taxon>
        <taxon>Viridiplantae</taxon>
        <taxon>Streptophyta</taxon>
        <taxon>Embryophyta</taxon>
        <taxon>Tracheophyta</taxon>
        <taxon>Spermatophyta</taxon>
        <taxon>Magnoliopsida</taxon>
        <taxon>Liliopsida</taxon>
        <taxon>Poales</taxon>
        <taxon>Poaceae</taxon>
        <taxon>BOP clade</taxon>
        <taxon>Oryzoideae</taxon>
        <taxon>Oryzeae</taxon>
        <taxon>Oryzinae</taxon>
        <taxon>Oryza</taxon>
    </lineage>
</organism>
<dbReference type="GO" id="GO:0005524">
    <property type="term" value="F:ATP binding"/>
    <property type="evidence" value="ECO:0007669"/>
    <property type="project" value="UniProtKB-UniRule"/>
</dbReference>
<sequence>MELPEDTIMTGDHSQWDDNSNIRSFTKHDIERITGNYSIPIGKGGFGEVFKGFIDDYGRDVVAVKRYIHTDLRKEFMEEVSIHSKINHKNVVKFIGYSTGENTLMLVTEFISNGNLEDALHKSDISISLDTRLGIAIGCAEALSYMHSMHLSVDLDSLVYHGDIKPANILLNDSLTAKVSNFGLSRHLSGGITRCTNTVKSDVYSFGIVLLELITRKRVKAGGNSLIETFSKAFVKGKVVSTEIFDAEITQESNIKILEDIGKLATECVTLDSDKRPTMNNVTKRLLVLWKALRGGDRSISRRFFWRTENELDIGSGQGTSSIRSTSSVLRCFGISKRNTSNSDILPELSIEGRIFTKEEVSRYTKNYSHLIGKGWSSDVYEGKLEDNTLVAVMKCNLVNKAQKKVFSNAAMIQSQIVHKNIIKILGCCLEEEILVLIYEYPSRENLYDILYGVKAVPLVSRLNIAIKIAEAILHNHSCLIQQGSVMRTNIPHGYVMTPNILVDGNFVPKLAGFSVSPRLIEGNKHAMFDYDNMNCYKNYFDPSFPKCGIPTVKNDVYSFGIVLLELISRNRPVCQEGDNLLVSKFLRTYNRDIHGKAMFDERITEEEDIHALDDIGRLALRCTHPKTNRRPTMKEVAGHLEMIRSSWKLKTAMGATTS</sequence>
<dbReference type="SUPFAM" id="SSF56112">
    <property type="entry name" value="Protein kinase-like (PK-like)"/>
    <property type="match status" value="2"/>
</dbReference>
<evidence type="ECO:0000256" key="5">
    <source>
        <dbReference type="ARBA" id="ARBA00022840"/>
    </source>
</evidence>
<dbReference type="HOGENOM" id="CLU_000288_137_2_1"/>
<dbReference type="PROSITE" id="PS00107">
    <property type="entry name" value="PROTEIN_KINASE_ATP"/>
    <property type="match status" value="2"/>
</dbReference>
<feature type="domain" description="Protein kinase" evidence="7">
    <location>
        <begin position="366"/>
        <end position="643"/>
    </location>
</feature>
<dbReference type="eggNOG" id="KOG1187">
    <property type="taxonomic scope" value="Eukaryota"/>
</dbReference>
<dbReference type="InterPro" id="IPR000719">
    <property type="entry name" value="Prot_kinase_dom"/>
</dbReference>
<dbReference type="GO" id="GO:0004674">
    <property type="term" value="F:protein serine/threonine kinase activity"/>
    <property type="evidence" value="ECO:0007669"/>
    <property type="project" value="UniProtKB-KW"/>
</dbReference>
<keyword evidence="2" id="KW-0808">Transferase</keyword>
<dbReference type="GO" id="GO:0005886">
    <property type="term" value="C:plasma membrane"/>
    <property type="evidence" value="ECO:0007669"/>
    <property type="project" value="TreeGrafter"/>
</dbReference>
<evidence type="ECO:0000313" key="9">
    <source>
        <dbReference type="Proteomes" id="UP000006591"/>
    </source>
</evidence>
<dbReference type="InterPro" id="IPR045274">
    <property type="entry name" value="WAK-like"/>
</dbReference>
<dbReference type="PANTHER" id="PTHR27005">
    <property type="entry name" value="WALL-ASSOCIATED RECEPTOR KINASE-LIKE 21"/>
    <property type="match status" value="1"/>
</dbReference>